<dbReference type="PROSITE" id="PS51011">
    <property type="entry name" value="ARID"/>
    <property type="match status" value="1"/>
</dbReference>
<dbReference type="InterPro" id="IPR003349">
    <property type="entry name" value="JmjN"/>
</dbReference>
<dbReference type="InterPro" id="IPR013083">
    <property type="entry name" value="Znf_RING/FYVE/PHD"/>
</dbReference>
<dbReference type="InterPro" id="IPR001606">
    <property type="entry name" value="ARID_dom"/>
</dbReference>
<protein>
    <submittedName>
        <fullName evidence="14">Uncharacterized protein</fullName>
    </submittedName>
</protein>
<feature type="compositionally biased region" description="Acidic residues" evidence="9">
    <location>
        <begin position="1106"/>
        <end position="1122"/>
    </location>
</feature>
<feature type="domain" description="PHD-type" evidence="10">
    <location>
        <begin position="1731"/>
        <end position="1782"/>
    </location>
</feature>
<evidence type="ECO:0000259" key="13">
    <source>
        <dbReference type="PROSITE" id="PS51184"/>
    </source>
</evidence>
<dbReference type="PANTHER" id="PTHR10694">
    <property type="entry name" value="LYSINE-SPECIFIC DEMETHYLASE"/>
    <property type="match status" value="1"/>
</dbReference>
<dbReference type="SUPFAM" id="SSF46774">
    <property type="entry name" value="ARID-like"/>
    <property type="match status" value="1"/>
</dbReference>
<dbReference type="PROSITE" id="PS50016">
    <property type="entry name" value="ZF_PHD_2"/>
    <property type="match status" value="2"/>
</dbReference>
<dbReference type="GO" id="GO:0005634">
    <property type="term" value="C:nucleus"/>
    <property type="evidence" value="ECO:0007669"/>
    <property type="project" value="UniProtKB-SubCell"/>
</dbReference>
<feature type="region of interest" description="Disordered" evidence="9">
    <location>
        <begin position="1106"/>
        <end position="1195"/>
    </location>
</feature>
<evidence type="ECO:0000256" key="5">
    <source>
        <dbReference type="ARBA" id="ARBA00022833"/>
    </source>
</evidence>
<evidence type="ECO:0000259" key="12">
    <source>
        <dbReference type="PROSITE" id="PS51183"/>
    </source>
</evidence>
<dbReference type="InterPro" id="IPR001841">
    <property type="entry name" value="Znf_RING"/>
</dbReference>
<sequence>MEIENKDTKIKEPIPSVIPISNDSKTEEQIDNKKNVLNLVKKEIHQEKEITSYKIKEDIKEINRENEININKNENSNDKNSKDKPSLQETHNNNEGIIPLVKTKEFHSPLTLEKLDYPCYPNNQEFENPLNYIETLNLKLRDKGACKIIPPTTWTPTNLSNFKECQFEAKNNFFSQEKMNYCRSYNEKLLQFHEQNGYKIPQIDNKPIDFERIKIEIAKRNGYPTVCKEKKWSEIGRAMSSGEKPNTTVSSIIKQAYIRWILPYEYYLKHQEEVIDQTNCFICHDKIIENTEFLKCNCCEHLYHFDCIAKEENETIKNNNNNGTSINDSGLSSPLLSNSIVNSKTIKNWICSMCYEMTSLPSFYEISKKDKEERNQIQRQFNLDSFENYANKFKNDYFSLPSETPQDHSSKIVKMDIDSKEMSRDDHQKDTSYNNNMEGIEQEKIKNENRDDNETLVKNENGKGDSKKETIMTEIKDRSSIAYVSEQQIEKEFWNLMKESSDIIIKSGYHLINERYGSGFPTFERDPLNQYSFCGWNLNNLPFLPNSLLNNNSFNFHNIETFIPHVNFGMCFNYVPWSFSNYYTYYIDFLHHGESRLWYIIPPSEMPKVESLLKSSEVDLKINDSKTKIPFLFSPQNLLDSNIKVQTVIQKKGEFLLIHPQTYYCYIDLGYNISENVNFLLPSWLSYGRKYLDSTYQKTNPMSFSFEHLVLTSAKSDTNSRLSHWLNKELDLIVVREQTQRDDLFKNHPTIETKRINNNNNNKYEIDGHSFVQCQFCHRFCYISYIMHNKNQAISCLEHYHQLMENDKKESIQLYERYSMDELNSIHKHIQKLSSRVSDWRKKYKKYMKENKYPSIIYLQQLLSMTEKFPYTIKEIHSLKNYLKVVNAWLEEANQFLLRDKRNANKENLKPRSLNQIKILIDKADIYSFESQEIKALKSLYDAVTNYQARVSSFLKNPEIEKASLNDVKELVKEGRNLDVDIYEMKELELLYENLIWRRESDLVIVDGKIEADYKTVNKLIDMAKECNIPPDNKIFKDLCHEKEIADDWKTRAEKLMEQSEIDLNDLETLLDEINDIPNIEGLMEDLHNMKVKAEDYIKLAKMYIDDDDDNDNDNEEEEEKEEEGKKEEKKKESEKEEKEEEEVVKKEDEELNNENLKAQKSCQETILENESNDKEKNETTPHQNENDTATKEVQSNTKDAMILEHSNNKEIITPMVEENDHELYRHFDNDHEEDEETVFEDSMDISKEDYQKIKKNKEKMASKYHETSKFDLKYILNNNSNSSEQDSKEIELDRKVNQLVYQSIRDAVDEIKKENEHLSNLPHQTTTPPSTIECKSKESLKKPIYELPERKINIKQWKEIYGLDENYKLKELKKSSSKKKNDRKNKKKKTSILTMENFKEFLTTLNSQKVKIDIQQSLNNQYHRIESLFEKGKTIFESEENHSFNEILNEVFENIKNCVQTLNLMDESSSSASSPIMDHSSEHKLPQKNDKSKTGMNSGKDSKNKKRNHSAKNVYCFCRTMSEGFMVACDICNEWYHGQCLKLSKKDTKSKKNFICPLCDLNQPRYNANRKRPTLEDLENLIKEFDSIKKIFIPEKITLVKIIELLYEWRENINEYLLKPFNTLSIENIKSLIRNTEGMMVDLPIETEILYSVLKNILKLQEGKSKRKKEKEEMEKNENESLKEESADEENGKVDSAKKNLTKRPSLEKGNNQMKKKTNKISNKANNKKKYYCICQQEYDKNNPMIACDHCQEWYHFSCIGLSEDKVDEIDQFICHICKERLNEESKKENLKKRKNKYSNKSTESIVRECQNPLKKIKLTVKRKSEDQLNSVESKSSSAALSSLEINNRKISIKKISKSSTKKTLESDDGNLSDNPKRSVKNKFREKENDSESNTSQDINAEPELATFESKERTDDRLKDNDDDEHNSIKIKQEASNRNKVIKSTSNDKSKEDSVRPYRKKSLEDIMNEKLLKKEKQEKKKLEMEMERKRKEEERELKRKLRQEKKEMMEKMKKEKQEKKKLEREKKLKEKMELKALQQEKRNIKLEEKKKRQRQKQLESEMDGKQGKRKKIKNKNDISSLSAAANTISLLKNSSNNGNGGNGGNTPLYNNQPLGITQPYIPPQLVKPIISALSPRPSLPEIQPNPQTSKHIPVIPQFLHKDLAICTYTNDNIDNSTSQYENNNTKNSIPSKDNVTTNDNAENNSNIDAKDSKNETVDDDEAATVQDLNKSNPNAISPNSSPNI</sequence>
<dbReference type="STRING" id="1754191.A0A1Y1VG18"/>
<dbReference type="Proteomes" id="UP000193719">
    <property type="component" value="Unassembled WGS sequence"/>
</dbReference>
<feature type="compositionally biased region" description="Basic and acidic residues" evidence="9">
    <location>
        <begin position="1910"/>
        <end position="1938"/>
    </location>
</feature>
<dbReference type="InterPro" id="IPR004198">
    <property type="entry name" value="Znf_C5HC2"/>
</dbReference>
<proteinExistence type="predicted"/>
<evidence type="ECO:0000256" key="2">
    <source>
        <dbReference type="ARBA" id="ARBA00022723"/>
    </source>
</evidence>
<dbReference type="Gene3D" id="3.30.40.10">
    <property type="entry name" value="Zinc/RING finger domain, C3HC4 (zinc finger)"/>
    <property type="match status" value="2"/>
</dbReference>
<dbReference type="GO" id="GO:0006338">
    <property type="term" value="P:chromatin remodeling"/>
    <property type="evidence" value="ECO:0007669"/>
    <property type="project" value="TreeGrafter"/>
</dbReference>
<evidence type="ECO:0000256" key="1">
    <source>
        <dbReference type="ARBA" id="ARBA00004123"/>
    </source>
</evidence>
<dbReference type="Pfam" id="PF01388">
    <property type="entry name" value="ARID"/>
    <property type="match status" value="1"/>
</dbReference>
<dbReference type="InterPro" id="IPR011011">
    <property type="entry name" value="Znf_FYVE_PHD"/>
</dbReference>
<keyword evidence="15" id="KW-1185">Reference proteome</keyword>
<dbReference type="InterPro" id="IPR036431">
    <property type="entry name" value="ARID_dom_sf"/>
</dbReference>
<organism evidence="14 15">
    <name type="scientific">Piromyces finnis</name>
    <dbReference type="NCBI Taxonomy" id="1754191"/>
    <lineage>
        <taxon>Eukaryota</taxon>
        <taxon>Fungi</taxon>
        <taxon>Fungi incertae sedis</taxon>
        <taxon>Chytridiomycota</taxon>
        <taxon>Chytridiomycota incertae sedis</taxon>
        <taxon>Neocallimastigomycetes</taxon>
        <taxon>Neocallimastigales</taxon>
        <taxon>Neocallimastigaceae</taxon>
        <taxon>Piromyces</taxon>
    </lineage>
</organism>
<dbReference type="Gene3D" id="2.60.120.650">
    <property type="entry name" value="Cupin"/>
    <property type="match status" value="1"/>
</dbReference>
<dbReference type="SMART" id="SM00249">
    <property type="entry name" value="PHD"/>
    <property type="match status" value="3"/>
</dbReference>
<dbReference type="SMART" id="SM00558">
    <property type="entry name" value="JmjC"/>
    <property type="match status" value="1"/>
</dbReference>
<feature type="region of interest" description="Disordered" evidence="9">
    <location>
        <begin position="1"/>
        <end position="27"/>
    </location>
</feature>
<feature type="compositionally biased region" description="Basic and acidic residues" evidence="9">
    <location>
        <begin position="1671"/>
        <end position="1699"/>
    </location>
</feature>
<dbReference type="PANTHER" id="PTHR10694:SF113">
    <property type="entry name" value="PROTEIN JUMONJI"/>
    <property type="match status" value="1"/>
</dbReference>
<feature type="domain" description="JmjC" evidence="13">
    <location>
        <begin position="530"/>
        <end position="696"/>
    </location>
</feature>
<dbReference type="SMART" id="SM01014">
    <property type="entry name" value="ARID"/>
    <property type="match status" value="1"/>
</dbReference>
<evidence type="ECO:0000256" key="3">
    <source>
        <dbReference type="ARBA" id="ARBA00022737"/>
    </source>
</evidence>
<dbReference type="PROSITE" id="PS51184">
    <property type="entry name" value="JMJC"/>
    <property type="match status" value="1"/>
</dbReference>
<dbReference type="GO" id="GO:0008270">
    <property type="term" value="F:zinc ion binding"/>
    <property type="evidence" value="ECO:0007669"/>
    <property type="project" value="UniProtKB-KW"/>
</dbReference>
<dbReference type="InterPro" id="IPR013637">
    <property type="entry name" value="Lys_sp_deMease-like_dom"/>
</dbReference>
<dbReference type="EMBL" id="MCFH01000012">
    <property type="protein sequence ID" value="ORX53901.1"/>
    <property type="molecule type" value="Genomic_DNA"/>
</dbReference>
<evidence type="ECO:0000313" key="14">
    <source>
        <dbReference type="EMBL" id="ORX53901.1"/>
    </source>
</evidence>
<feature type="compositionally biased region" description="Polar residues" evidence="9">
    <location>
        <begin position="1159"/>
        <end position="1170"/>
    </location>
</feature>
<feature type="compositionally biased region" description="Basic and acidic residues" evidence="9">
    <location>
        <begin position="75"/>
        <end position="86"/>
    </location>
</feature>
<dbReference type="Pfam" id="PF02373">
    <property type="entry name" value="JmjC"/>
    <property type="match status" value="1"/>
</dbReference>
<feature type="compositionally biased region" description="Basic and acidic residues" evidence="9">
    <location>
        <begin position="1"/>
        <end position="12"/>
    </location>
</feature>
<feature type="compositionally biased region" description="Basic and acidic residues" evidence="9">
    <location>
        <begin position="1123"/>
        <end position="1137"/>
    </location>
</feature>
<dbReference type="OrthoDB" id="2156355at2759"/>
<evidence type="ECO:0000259" key="10">
    <source>
        <dbReference type="PROSITE" id="PS50016"/>
    </source>
</evidence>
<keyword evidence="8" id="KW-0175">Coiled coil</keyword>
<feature type="compositionally biased region" description="Basic and acidic residues" evidence="9">
    <location>
        <begin position="1172"/>
        <end position="1191"/>
    </location>
</feature>
<accession>A0A1Y1VG18</accession>
<gene>
    <name evidence="14" type="ORF">BCR36DRAFT_411040</name>
</gene>
<dbReference type="CDD" id="cd16100">
    <property type="entry name" value="ARID"/>
    <property type="match status" value="1"/>
</dbReference>
<feature type="coiled-coil region" evidence="8">
    <location>
        <begin position="1050"/>
        <end position="1077"/>
    </location>
</feature>
<feature type="region of interest" description="Disordered" evidence="9">
    <location>
        <begin position="1858"/>
        <end position="2079"/>
    </location>
</feature>
<dbReference type="SMART" id="SM00545">
    <property type="entry name" value="JmjN"/>
    <property type="match status" value="1"/>
</dbReference>
<feature type="domain" description="PHD-type" evidence="10">
    <location>
        <begin position="1514"/>
        <end position="1563"/>
    </location>
</feature>
<keyword evidence="2" id="KW-0479">Metal-binding</keyword>
<feature type="region of interest" description="Disordered" evidence="9">
    <location>
        <begin position="442"/>
        <end position="467"/>
    </location>
</feature>
<comment type="subcellular location">
    <subcellularLocation>
        <location evidence="1">Nucleus</location>
    </subcellularLocation>
</comment>
<feature type="compositionally biased region" description="Basic and acidic residues" evidence="9">
    <location>
        <begin position="1947"/>
        <end position="1998"/>
    </location>
</feature>
<keyword evidence="6" id="KW-0539">Nucleus</keyword>
<dbReference type="GO" id="GO:0003677">
    <property type="term" value="F:DNA binding"/>
    <property type="evidence" value="ECO:0007669"/>
    <property type="project" value="InterPro"/>
</dbReference>
<feature type="compositionally biased region" description="Basic and acidic residues" evidence="9">
    <location>
        <begin position="1480"/>
        <end position="1494"/>
    </location>
</feature>
<evidence type="ECO:0000256" key="6">
    <source>
        <dbReference type="ARBA" id="ARBA00023242"/>
    </source>
</evidence>
<evidence type="ECO:0000256" key="7">
    <source>
        <dbReference type="PROSITE-ProRule" id="PRU00146"/>
    </source>
</evidence>
<feature type="region of interest" description="Disordered" evidence="9">
    <location>
        <begin position="1787"/>
        <end position="1806"/>
    </location>
</feature>
<keyword evidence="4 7" id="KW-0863">Zinc-finger</keyword>
<feature type="compositionally biased region" description="Polar residues" evidence="9">
    <location>
        <begin position="2178"/>
        <end position="2208"/>
    </location>
</feature>
<dbReference type="InterPro" id="IPR019787">
    <property type="entry name" value="Znf_PHD-finger"/>
</dbReference>
<reference evidence="14 15" key="2">
    <citation type="submission" date="2016-08" db="EMBL/GenBank/DDBJ databases">
        <title>Pervasive Adenine N6-methylation of Active Genes in Fungi.</title>
        <authorList>
            <consortium name="DOE Joint Genome Institute"/>
            <person name="Mondo S.J."/>
            <person name="Dannebaum R.O."/>
            <person name="Kuo R.C."/>
            <person name="Labutti K."/>
            <person name="Haridas S."/>
            <person name="Kuo A."/>
            <person name="Salamov A."/>
            <person name="Ahrendt S.R."/>
            <person name="Lipzen A."/>
            <person name="Sullivan W."/>
            <person name="Andreopoulos W.B."/>
            <person name="Clum A."/>
            <person name="Lindquist E."/>
            <person name="Daum C."/>
            <person name="Ramamoorthy G.K."/>
            <person name="Gryganskyi A."/>
            <person name="Culley D."/>
            <person name="Magnuson J.K."/>
            <person name="James T.Y."/>
            <person name="O'Malley M.A."/>
            <person name="Stajich J.E."/>
            <person name="Spatafora J.W."/>
            <person name="Visel A."/>
            <person name="Grigoriev I.V."/>
        </authorList>
    </citation>
    <scope>NUCLEOTIDE SEQUENCE [LARGE SCALE GENOMIC DNA]</scope>
    <source>
        <strain evidence="15">finn</strain>
    </source>
</reference>
<dbReference type="Pfam" id="PF00628">
    <property type="entry name" value="PHD"/>
    <property type="match status" value="2"/>
</dbReference>
<feature type="compositionally biased region" description="Low complexity" evidence="9">
    <location>
        <begin position="2232"/>
        <end position="2245"/>
    </location>
</feature>
<dbReference type="SUPFAM" id="SSF57903">
    <property type="entry name" value="FYVE/PHD zinc finger"/>
    <property type="match status" value="2"/>
</dbReference>
<reference evidence="14 15" key="1">
    <citation type="submission" date="2016-08" db="EMBL/GenBank/DDBJ databases">
        <title>Genomes of anaerobic fungi encode conserved fungal cellulosomes for biomass hydrolysis.</title>
        <authorList>
            <consortium name="DOE Joint Genome Institute"/>
            <person name="Haitjema C.H."/>
            <person name="Gilmore S.P."/>
            <person name="Henske J.K."/>
            <person name="Solomon K.V."/>
            <person name="De Groot R."/>
            <person name="Kuo A."/>
            <person name="Mondo S.J."/>
            <person name="Salamov A.A."/>
            <person name="Labutti K."/>
            <person name="Zhao Z."/>
            <person name="Chiniquy J."/>
            <person name="Barry K."/>
            <person name="Brewer H.M."/>
            <person name="Purvine S.O."/>
            <person name="Wright A.T."/>
            <person name="Boxma B."/>
            <person name="Van Alen T."/>
            <person name="Hackstein J.H."/>
            <person name="Baker S.E."/>
            <person name="Grigoriev I.V."/>
            <person name="O'Malley M.A."/>
        </authorList>
    </citation>
    <scope>NUCLEOTIDE SEQUENCE [LARGE SCALE GENOMIC DNA]</scope>
    <source>
        <strain evidence="15">finn</strain>
    </source>
</reference>
<evidence type="ECO:0000256" key="8">
    <source>
        <dbReference type="SAM" id="Coils"/>
    </source>
</evidence>
<dbReference type="InterPro" id="IPR003347">
    <property type="entry name" value="JmjC_dom"/>
</dbReference>
<evidence type="ECO:0000256" key="4">
    <source>
        <dbReference type="ARBA" id="ARBA00022771"/>
    </source>
</evidence>
<dbReference type="Pfam" id="PF08429">
    <property type="entry name" value="PLU-1"/>
    <property type="match status" value="1"/>
</dbReference>
<feature type="region of interest" description="Disordered" evidence="9">
    <location>
        <begin position="2178"/>
        <end position="2245"/>
    </location>
</feature>
<dbReference type="CDD" id="cd15518">
    <property type="entry name" value="PHD_Ecm5p_Lid2p_like"/>
    <property type="match status" value="1"/>
</dbReference>
<dbReference type="SUPFAM" id="SSF51197">
    <property type="entry name" value="Clavaminate synthase-like"/>
    <property type="match status" value="1"/>
</dbReference>
<feature type="domain" description="JmjN" evidence="12">
    <location>
        <begin position="116"/>
        <end position="157"/>
    </location>
</feature>
<comment type="caution">
    <text evidence="14">The sequence shown here is derived from an EMBL/GenBank/DDBJ whole genome shotgun (WGS) entry which is preliminary data.</text>
</comment>
<feature type="region of interest" description="Disordered" evidence="9">
    <location>
        <begin position="70"/>
        <end position="96"/>
    </location>
</feature>
<dbReference type="PROSITE" id="PS01359">
    <property type="entry name" value="ZF_PHD_1"/>
    <property type="match status" value="2"/>
</dbReference>
<dbReference type="Pfam" id="PF02928">
    <property type="entry name" value="zf-C5HC2"/>
    <property type="match status" value="1"/>
</dbReference>
<dbReference type="SMART" id="SM00501">
    <property type="entry name" value="BRIGHT"/>
    <property type="match status" value="1"/>
</dbReference>
<keyword evidence="5" id="KW-0862">Zinc</keyword>
<evidence type="ECO:0000313" key="15">
    <source>
        <dbReference type="Proteomes" id="UP000193719"/>
    </source>
</evidence>
<dbReference type="GO" id="GO:0010468">
    <property type="term" value="P:regulation of gene expression"/>
    <property type="evidence" value="ECO:0007669"/>
    <property type="project" value="TreeGrafter"/>
</dbReference>
<dbReference type="GO" id="GO:0000785">
    <property type="term" value="C:chromatin"/>
    <property type="evidence" value="ECO:0007669"/>
    <property type="project" value="TreeGrafter"/>
</dbReference>
<feature type="region of interest" description="Disordered" evidence="9">
    <location>
        <begin position="1470"/>
        <end position="1507"/>
    </location>
</feature>
<dbReference type="Gene3D" id="1.10.150.60">
    <property type="entry name" value="ARID DNA-binding domain"/>
    <property type="match status" value="1"/>
</dbReference>
<evidence type="ECO:0000259" key="11">
    <source>
        <dbReference type="PROSITE" id="PS51011"/>
    </source>
</evidence>
<feature type="region of interest" description="Disordered" evidence="9">
    <location>
        <begin position="1666"/>
        <end position="1721"/>
    </location>
</feature>
<feature type="compositionally biased region" description="Basic and acidic residues" evidence="9">
    <location>
        <begin position="2005"/>
        <end position="2067"/>
    </location>
</feature>
<dbReference type="PROSITE" id="PS51183">
    <property type="entry name" value="JMJN"/>
    <property type="match status" value="1"/>
</dbReference>
<keyword evidence="3" id="KW-0677">Repeat</keyword>
<name>A0A1Y1VG18_9FUNG</name>
<dbReference type="InterPro" id="IPR001965">
    <property type="entry name" value="Znf_PHD"/>
</dbReference>
<dbReference type="InterPro" id="IPR019786">
    <property type="entry name" value="Zinc_finger_PHD-type_CS"/>
</dbReference>
<feature type="domain" description="ARID" evidence="11">
    <location>
        <begin position="168"/>
        <end position="269"/>
    </location>
</feature>
<evidence type="ECO:0000256" key="9">
    <source>
        <dbReference type="SAM" id="MobiDB-lite"/>
    </source>
</evidence>
<dbReference type="SMART" id="SM00184">
    <property type="entry name" value="RING"/>
    <property type="match status" value="1"/>
</dbReference>